<evidence type="ECO:0000256" key="4">
    <source>
        <dbReference type="ARBA" id="ARBA00023163"/>
    </source>
</evidence>
<proteinExistence type="predicted"/>
<evidence type="ECO:0000256" key="2">
    <source>
        <dbReference type="ARBA" id="ARBA00022491"/>
    </source>
</evidence>
<evidence type="ECO:0000313" key="7">
    <source>
        <dbReference type="EMBL" id="TIA91433.1"/>
    </source>
</evidence>
<dbReference type="SMART" id="SM01401">
    <property type="entry name" value="Sds3"/>
    <property type="match status" value="1"/>
</dbReference>
<feature type="compositionally biased region" description="Basic and acidic residues" evidence="6">
    <location>
        <begin position="15"/>
        <end position="33"/>
    </location>
</feature>
<feature type="compositionally biased region" description="Polar residues" evidence="6">
    <location>
        <begin position="61"/>
        <end position="74"/>
    </location>
</feature>
<comment type="caution">
    <text evidence="7">The sequence shown here is derived from an EMBL/GenBank/DDBJ whole genome shotgun (WGS) entry which is preliminary data.</text>
</comment>
<reference evidence="7 8" key="1">
    <citation type="submission" date="2019-03" db="EMBL/GenBank/DDBJ databases">
        <title>Sequencing 23 genomes of Wallemia ichthyophaga.</title>
        <authorList>
            <person name="Gostincar C."/>
        </authorList>
    </citation>
    <scope>NUCLEOTIDE SEQUENCE [LARGE SCALE GENOMIC DNA]</scope>
    <source>
        <strain evidence="7 8">EXF-5753</strain>
    </source>
</reference>
<keyword evidence="8" id="KW-1185">Reference proteome</keyword>
<evidence type="ECO:0000256" key="1">
    <source>
        <dbReference type="ARBA" id="ARBA00004123"/>
    </source>
</evidence>
<keyword evidence="2" id="KW-0678">Repressor</keyword>
<evidence type="ECO:0000256" key="6">
    <source>
        <dbReference type="SAM" id="MobiDB-lite"/>
    </source>
</evidence>
<keyword evidence="5" id="KW-0539">Nucleus</keyword>
<dbReference type="Proteomes" id="UP000310189">
    <property type="component" value="Unassembled WGS sequence"/>
</dbReference>
<feature type="region of interest" description="Disordered" evidence="6">
    <location>
        <begin position="57"/>
        <end position="77"/>
    </location>
</feature>
<dbReference type="OrthoDB" id="70376at2759"/>
<feature type="compositionally biased region" description="Polar residues" evidence="6">
    <location>
        <begin position="189"/>
        <end position="207"/>
    </location>
</feature>
<protein>
    <submittedName>
        <fullName evidence="7">Uncharacterized protein</fullName>
    </submittedName>
</protein>
<gene>
    <name evidence="7" type="ORF">E3P99_01088</name>
</gene>
<dbReference type="AlphaFoldDB" id="A0A4V4LTS1"/>
<keyword evidence="4" id="KW-0804">Transcription</keyword>
<name>A0A4V4LTS1_9BASI</name>
<accession>A0A4V4LTS1</accession>
<dbReference type="InterPro" id="IPR013907">
    <property type="entry name" value="Sds3"/>
</dbReference>
<organism evidence="7 8">
    <name type="scientific">Wallemia hederae</name>
    <dbReference type="NCBI Taxonomy" id="1540922"/>
    <lineage>
        <taxon>Eukaryota</taxon>
        <taxon>Fungi</taxon>
        <taxon>Dikarya</taxon>
        <taxon>Basidiomycota</taxon>
        <taxon>Wallemiomycotina</taxon>
        <taxon>Wallemiomycetes</taxon>
        <taxon>Wallemiales</taxon>
        <taxon>Wallemiaceae</taxon>
        <taxon>Wallemia</taxon>
    </lineage>
</organism>
<dbReference type="Pfam" id="PF08598">
    <property type="entry name" value="Sds3"/>
    <property type="match status" value="1"/>
</dbReference>
<keyword evidence="3" id="KW-0805">Transcription regulation</keyword>
<sequence length="279" mass="30999">MSSEINEVPSAVEAPENKRDKKRRDLVDKVNKQSGDTFDKRDLVFLESHNNLLDKHNHLLSTTPTNPYDTTRAPSTGLPMTCREQNLRLYELSLERDAVLSATKHSYGYAMDSARSLYEIERSRIEEEYDVVQRSIKSKLSEAIDEKKRKLKEEKELDVGVDSMLDATSFSRSTRTSRNKKSSNANSSQGGTPTQPDPNDSESNAPPNSYLGAAFEDILGSSSINSVLGGKKKKMPAGPPGMTGPFLGLGRSINAGLTAAKEVDVDTDMMEIRKKRRRK</sequence>
<dbReference type="EMBL" id="SPNW01000012">
    <property type="protein sequence ID" value="TIA91433.1"/>
    <property type="molecule type" value="Genomic_DNA"/>
</dbReference>
<evidence type="ECO:0000256" key="3">
    <source>
        <dbReference type="ARBA" id="ARBA00023015"/>
    </source>
</evidence>
<evidence type="ECO:0000256" key="5">
    <source>
        <dbReference type="ARBA" id="ARBA00023242"/>
    </source>
</evidence>
<evidence type="ECO:0000313" key="8">
    <source>
        <dbReference type="Proteomes" id="UP000310189"/>
    </source>
</evidence>
<feature type="region of interest" description="Disordered" evidence="6">
    <location>
        <begin position="1"/>
        <end position="33"/>
    </location>
</feature>
<comment type="subcellular location">
    <subcellularLocation>
        <location evidence="1">Nucleus</location>
    </subcellularLocation>
</comment>
<dbReference type="GO" id="GO:0005654">
    <property type="term" value="C:nucleoplasm"/>
    <property type="evidence" value="ECO:0007669"/>
    <property type="project" value="UniProtKB-ARBA"/>
</dbReference>
<dbReference type="GO" id="GO:0010468">
    <property type="term" value="P:regulation of gene expression"/>
    <property type="evidence" value="ECO:0007669"/>
    <property type="project" value="UniProtKB-ARBA"/>
</dbReference>
<feature type="region of interest" description="Disordered" evidence="6">
    <location>
        <begin position="168"/>
        <end position="211"/>
    </location>
</feature>